<keyword evidence="4" id="KW-0406">Ion transport</keyword>
<dbReference type="PROSITE" id="PS51257">
    <property type="entry name" value="PROKAR_LIPOPROTEIN"/>
    <property type="match status" value="1"/>
</dbReference>
<keyword evidence="15" id="KW-0675">Receptor</keyword>
<evidence type="ECO:0000313" key="15">
    <source>
        <dbReference type="EMBL" id="MCP3729984.1"/>
    </source>
</evidence>
<evidence type="ECO:0000256" key="6">
    <source>
        <dbReference type="ARBA" id="ARBA00023004"/>
    </source>
</evidence>
<evidence type="ECO:0000313" key="16">
    <source>
        <dbReference type="Proteomes" id="UP001139451"/>
    </source>
</evidence>
<evidence type="ECO:0000256" key="7">
    <source>
        <dbReference type="ARBA" id="ARBA00023077"/>
    </source>
</evidence>
<dbReference type="SUPFAM" id="SSF56935">
    <property type="entry name" value="Porins"/>
    <property type="match status" value="1"/>
</dbReference>
<evidence type="ECO:0000256" key="12">
    <source>
        <dbReference type="SAM" id="MobiDB-lite"/>
    </source>
</evidence>
<dbReference type="InterPro" id="IPR011662">
    <property type="entry name" value="Secretin/TonB_short_N"/>
</dbReference>
<evidence type="ECO:0000256" key="10">
    <source>
        <dbReference type="PROSITE-ProRule" id="PRU01360"/>
    </source>
</evidence>
<dbReference type="Pfam" id="PF07660">
    <property type="entry name" value="STN"/>
    <property type="match status" value="1"/>
</dbReference>
<dbReference type="PROSITE" id="PS52016">
    <property type="entry name" value="TONB_DEPENDENT_REC_3"/>
    <property type="match status" value="1"/>
</dbReference>
<dbReference type="AlphaFoldDB" id="A0A9X2KJZ4"/>
<keyword evidence="16" id="KW-1185">Reference proteome</keyword>
<organism evidence="15 16">
    <name type="scientific">Sphingomonas tagetis</name>
    <dbReference type="NCBI Taxonomy" id="2949092"/>
    <lineage>
        <taxon>Bacteria</taxon>
        <taxon>Pseudomonadati</taxon>
        <taxon>Pseudomonadota</taxon>
        <taxon>Alphaproteobacteria</taxon>
        <taxon>Sphingomonadales</taxon>
        <taxon>Sphingomonadaceae</taxon>
        <taxon>Sphingomonas</taxon>
    </lineage>
</organism>
<dbReference type="EMBL" id="JAMLDX010000003">
    <property type="protein sequence ID" value="MCP3729984.1"/>
    <property type="molecule type" value="Genomic_DNA"/>
</dbReference>
<evidence type="ECO:0000256" key="1">
    <source>
        <dbReference type="ARBA" id="ARBA00004571"/>
    </source>
</evidence>
<evidence type="ECO:0000256" key="11">
    <source>
        <dbReference type="RuleBase" id="RU003357"/>
    </source>
</evidence>
<dbReference type="InterPro" id="IPR000531">
    <property type="entry name" value="Beta-barrel_TonB"/>
</dbReference>
<dbReference type="GO" id="GO:0006826">
    <property type="term" value="P:iron ion transport"/>
    <property type="evidence" value="ECO:0007669"/>
    <property type="project" value="UniProtKB-KW"/>
</dbReference>
<keyword evidence="9 10" id="KW-0998">Cell outer membrane</keyword>
<evidence type="ECO:0000256" key="13">
    <source>
        <dbReference type="SAM" id="SignalP"/>
    </source>
</evidence>
<keyword evidence="3 10" id="KW-1134">Transmembrane beta strand</keyword>
<dbReference type="Gene3D" id="2.40.170.20">
    <property type="entry name" value="TonB-dependent receptor, beta-barrel domain"/>
    <property type="match status" value="1"/>
</dbReference>
<dbReference type="Pfam" id="PF00593">
    <property type="entry name" value="TonB_dep_Rec_b-barrel"/>
    <property type="match status" value="1"/>
</dbReference>
<accession>A0A9X2KJZ4</accession>
<feature type="chain" id="PRO_5040828404" evidence="13">
    <location>
        <begin position="28"/>
        <end position="1047"/>
    </location>
</feature>
<dbReference type="Proteomes" id="UP001139451">
    <property type="component" value="Unassembled WGS sequence"/>
</dbReference>
<dbReference type="GO" id="GO:0009279">
    <property type="term" value="C:cell outer membrane"/>
    <property type="evidence" value="ECO:0007669"/>
    <property type="project" value="UniProtKB-SubCell"/>
</dbReference>
<dbReference type="InterPro" id="IPR012910">
    <property type="entry name" value="Plug_dom"/>
</dbReference>
<dbReference type="InterPro" id="IPR039426">
    <property type="entry name" value="TonB-dep_rcpt-like"/>
</dbReference>
<feature type="region of interest" description="Disordered" evidence="12">
    <location>
        <begin position="192"/>
        <end position="211"/>
    </location>
</feature>
<evidence type="ECO:0000256" key="4">
    <source>
        <dbReference type="ARBA" id="ARBA00022496"/>
    </source>
</evidence>
<evidence type="ECO:0000256" key="2">
    <source>
        <dbReference type="ARBA" id="ARBA00022448"/>
    </source>
</evidence>
<dbReference type="RefSeq" id="WP_254292097.1">
    <property type="nucleotide sequence ID" value="NZ_JAMLDX010000003.1"/>
</dbReference>
<keyword evidence="13" id="KW-0732">Signal</keyword>
<name>A0A9X2KJZ4_9SPHN</name>
<dbReference type="Pfam" id="PF07715">
    <property type="entry name" value="Plug"/>
    <property type="match status" value="1"/>
</dbReference>
<evidence type="ECO:0000256" key="9">
    <source>
        <dbReference type="ARBA" id="ARBA00023237"/>
    </source>
</evidence>
<feature type="domain" description="Secretin/TonB short N-terminal" evidence="14">
    <location>
        <begin position="53"/>
        <end position="104"/>
    </location>
</feature>
<dbReference type="PANTHER" id="PTHR47234">
    <property type="match status" value="1"/>
</dbReference>
<evidence type="ECO:0000256" key="5">
    <source>
        <dbReference type="ARBA" id="ARBA00022692"/>
    </source>
</evidence>
<keyword evidence="4" id="KW-0410">Iron transport</keyword>
<dbReference type="Gene3D" id="3.55.50.30">
    <property type="match status" value="1"/>
</dbReference>
<dbReference type="SMART" id="SM00965">
    <property type="entry name" value="STN"/>
    <property type="match status" value="1"/>
</dbReference>
<reference evidence="15" key="1">
    <citation type="submission" date="2022-05" db="EMBL/GenBank/DDBJ databases">
        <title>Sphingomonas sp. strain MG17 Genome sequencing and assembly.</title>
        <authorList>
            <person name="Kim I."/>
        </authorList>
    </citation>
    <scope>NUCLEOTIDE SEQUENCE</scope>
    <source>
        <strain evidence="15">MG17</strain>
    </source>
</reference>
<keyword evidence="8 10" id="KW-0472">Membrane</keyword>
<dbReference type="InterPro" id="IPR037066">
    <property type="entry name" value="Plug_dom_sf"/>
</dbReference>
<keyword evidence="6" id="KW-0408">Iron</keyword>
<protein>
    <submittedName>
        <fullName evidence="15">TonB-dependent receptor</fullName>
    </submittedName>
</protein>
<comment type="caution">
    <text evidence="15">The sequence shown here is derived from an EMBL/GenBank/DDBJ whole genome shotgun (WGS) entry which is preliminary data.</text>
</comment>
<comment type="subcellular location">
    <subcellularLocation>
        <location evidence="1 10">Cell outer membrane</location>
        <topology evidence="1 10">Multi-pass membrane protein</topology>
    </subcellularLocation>
</comment>
<sequence>MIHSVTRAALAASAAGYALVIACPATAAQTKSFDVPAQPAATGISELARQADIQILVSEKVIRGKRTRPVRGTMSIEQALRQLLGGTGLRASSADGRTFTLAVQVATAAAQPPRPSPVVAEAPVQSAPAPVPEPVEPVEAAQSEAIVVTGSRTIRNGDNSPTPVTVITTETLQNVRPTSLTESIQVMPVFSGSRSQTANPSAAGATGGGNGTAAQLNLRNVGSQRNLVLMDGRRVPPTSFTGIVDADVIPQLLIKRVDVVTGGVSAVYGSDAVTGVINFITDTDFTGLKAQAQAGVSELGDDGSQEIGLAWGVNIGERSHFEASYEFRNSEGIGRRSERDWFNRATVIGNGTTIPYRSIVDSTLPNQPFGGRITCGAACAINGQYFATDGVLSPFVNGTTYTGVTATQSGGAGGYYDLSLKASQRSHQFFARFDTELVDDLNFFVSASANFKENRFYGLDLSLSGITLNRTNAFLAPVYQAQIPTATFTLGKIFAEGDSRLDMAPKTRQLTFVTGFDGKIGDFTWDVGYVHGESRLTTDLRNNPNQQKLSAALDAVTNAAGQIVCYAATQAATAAAYANCVPLNVFGPSASSAAARDYIFDDTHYVATTKQDDIAASIGGSPFATWAGPVNVALSGEWRSVSFQSQSNSAPDGVADCTNLRYNCVGTGSRTLLLQNVFSSSPKVSMSVWEVAGEASVPLVKDVSFFKLFEVTGAARYTKYDTVGDYWTWKAGVNWAISDDLRVRGTISRDIRAPTLGDLYAPTVSSVATVQDIKNLVSVQVTQRNQSNPNLTAEIGDTKTIGVVFKPSFVPGFSLAVDYYDISINNAIVSVQGAQAVIQNGCNLSGIALYCNQIERDSTGRLTAVITSPVNLAQITTSGLDVEMNYQGTLFGNRFMLRGLAAYQPHIRYIQPGVTTVDQGGVAFGSAGLTASPSLRLTGIISYELTPNLRIDILERWRNALKLSGDPTVTFVAGDNRIEPYAQTSLNVAYTVNKQFELSLNIQNLFDADPPVGNAAGTGGQPGYFGGFAATDDVVGRYFTVAARVKF</sequence>
<feature type="signal peptide" evidence="13">
    <location>
        <begin position="1"/>
        <end position="27"/>
    </location>
</feature>
<dbReference type="PANTHER" id="PTHR47234:SF3">
    <property type="entry name" value="SECRETIN_TONB SHORT N-TERMINAL DOMAIN-CONTAINING PROTEIN"/>
    <property type="match status" value="1"/>
</dbReference>
<evidence type="ECO:0000259" key="14">
    <source>
        <dbReference type="SMART" id="SM00965"/>
    </source>
</evidence>
<keyword evidence="2 10" id="KW-0813">Transport</keyword>
<evidence type="ECO:0000256" key="3">
    <source>
        <dbReference type="ARBA" id="ARBA00022452"/>
    </source>
</evidence>
<keyword evidence="5 10" id="KW-0812">Transmembrane</keyword>
<dbReference type="Gene3D" id="2.170.130.10">
    <property type="entry name" value="TonB-dependent receptor, plug domain"/>
    <property type="match status" value="1"/>
</dbReference>
<dbReference type="InterPro" id="IPR036942">
    <property type="entry name" value="Beta-barrel_TonB_sf"/>
</dbReference>
<proteinExistence type="inferred from homology"/>
<evidence type="ECO:0000256" key="8">
    <source>
        <dbReference type="ARBA" id="ARBA00023136"/>
    </source>
</evidence>
<comment type="similarity">
    <text evidence="10 11">Belongs to the TonB-dependent receptor family.</text>
</comment>
<keyword evidence="7 11" id="KW-0798">TonB box</keyword>
<gene>
    <name evidence="15" type="ORF">M9978_06035</name>
</gene>